<organism evidence="2 3">
    <name type="scientific">Psilocybe cyanescens</name>
    <dbReference type="NCBI Taxonomy" id="93625"/>
    <lineage>
        <taxon>Eukaryota</taxon>
        <taxon>Fungi</taxon>
        <taxon>Dikarya</taxon>
        <taxon>Basidiomycota</taxon>
        <taxon>Agaricomycotina</taxon>
        <taxon>Agaricomycetes</taxon>
        <taxon>Agaricomycetidae</taxon>
        <taxon>Agaricales</taxon>
        <taxon>Agaricineae</taxon>
        <taxon>Strophariaceae</taxon>
        <taxon>Psilocybe</taxon>
    </lineage>
</organism>
<sequence length="355" mass="40478">MAMKESTNCIKDEEIIKNHPIYWFNDGSLILDVETQRFKIHHTLVTRHSNFFSSDSSLKKDQTEMSEKRRISNGSDQTSVVSSAALSHVILESKRQVKPQDIEALLQHLYHDVRLDKDTSFSHVLSLLRVSSPQQLDFPNIHAAARRIFESSFPHNPEEFTHKHPLYDALPVAQAFNIPLVTKAIFYSLVSTTDFDVSTASSDVDPRHEGPVTPKSSLELNPDRQESEQTSPEKIVAPMELSPNDAQTCLNLMNRLIAHFTPILFTPPATAHMECTDVFAETWMALVIQLAIENDGVYKPLETLQRIKEIDWAQHSMCVSCIAEKIEEWSEEQRSIWRLMDEWLELPSLLAESSL</sequence>
<keyword evidence="3" id="KW-1185">Reference proteome</keyword>
<comment type="caution">
    <text evidence="2">The sequence shown here is derived from an EMBL/GenBank/DDBJ whole genome shotgun (WGS) entry which is preliminary data.</text>
</comment>
<dbReference type="STRING" id="93625.A0A409XKQ1"/>
<evidence type="ECO:0000313" key="2">
    <source>
        <dbReference type="EMBL" id="PPQ91353.1"/>
    </source>
</evidence>
<dbReference type="OrthoDB" id="3249359at2759"/>
<dbReference type="EMBL" id="NHYD01001360">
    <property type="protein sequence ID" value="PPQ91353.1"/>
    <property type="molecule type" value="Genomic_DNA"/>
</dbReference>
<protein>
    <recommendedName>
        <fullName evidence="4">BTB domain-containing protein</fullName>
    </recommendedName>
</protein>
<dbReference type="AlphaFoldDB" id="A0A409XKQ1"/>
<evidence type="ECO:0008006" key="4">
    <source>
        <dbReference type="Google" id="ProtNLM"/>
    </source>
</evidence>
<feature type="region of interest" description="Disordered" evidence="1">
    <location>
        <begin position="54"/>
        <end position="77"/>
    </location>
</feature>
<accession>A0A409XKQ1</accession>
<evidence type="ECO:0000313" key="3">
    <source>
        <dbReference type="Proteomes" id="UP000283269"/>
    </source>
</evidence>
<evidence type="ECO:0000256" key="1">
    <source>
        <dbReference type="SAM" id="MobiDB-lite"/>
    </source>
</evidence>
<proteinExistence type="predicted"/>
<name>A0A409XKQ1_PSICY</name>
<feature type="compositionally biased region" description="Basic and acidic residues" evidence="1">
    <location>
        <begin position="57"/>
        <end position="70"/>
    </location>
</feature>
<reference evidence="2 3" key="1">
    <citation type="journal article" date="2018" name="Evol. Lett.">
        <title>Horizontal gene cluster transfer increased hallucinogenic mushroom diversity.</title>
        <authorList>
            <person name="Reynolds H.T."/>
            <person name="Vijayakumar V."/>
            <person name="Gluck-Thaler E."/>
            <person name="Korotkin H.B."/>
            <person name="Matheny P.B."/>
            <person name="Slot J.C."/>
        </authorList>
    </citation>
    <scope>NUCLEOTIDE SEQUENCE [LARGE SCALE GENOMIC DNA]</scope>
    <source>
        <strain evidence="2 3">2631</strain>
    </source>
</reference>
<dbReference type="InParanoid" id="A0A409XKQ1"/>
<feature type="region of interest" description="Disordered" evidence="1">
    <location>
        <begin position="199"/>
        <end position="234"/>
    </location>
</feature>
<dbReference type="Proteomes" id="UP000283269">
    <property type="component" value="Unassembled WGS sequence"/>
</dbReference>
<gene>
    <name evidence="2" type="ORF">CVT25_004120</name>
</gene>